<name>A0A4E0RNK3_FASHE</name>
<protein>
    <recommendedName>
        <fullName evidence="3">N-acetyl-D-glucosamine kinase</fullName>
        <ecNumber evidence="2">2.7.1.59</ecNumber>
    </recommendedName>
    <alternativeName>
        <fullName evidence="4">GlcNAc kinase</fullName>
    </alternativeName>
</protein>
<proteinExistence type="inferred from homology"/>
<keyword evidence="7" id="KW-0808">Transferase</keyword>
<gene>
    <name evidence="7" type="ORF">D915_001655</name>
</gene>
<dbReference type="InterPro" id="IPR002731">
    <property type="entry name" value="ATPase_BadF"/>
</dbReference>
<evidence type="ECO:0000256" key="2">
    <source>
        <dbReference type="ARBA" id="ARBA00012122"/>
    </source>
</evidence>
<dbReference type="EC" id="2.7.1.59" evidence="2"/>
<comment type="similarity">
    <text evidence="1">Belongs to the eukaryotic-type N-acetylglucosamine kinase family.</text>
</comment>
<dbReference type="SUPFAM" id="SSF53067">
    <property type="entry name" value="Actin-like ATPase domain"/>
    <property type="match status" value="2"/>
</dbReference>
<dbReference type="InterPro" id="IPR043129">
    <property type="entry name" value="ATPase_NBD"/>
</dbReference>
<dbReference type="PANTHER" id="PTHR12862">
    <property type="entry name" value="BADF TYPE ATPASE DOMAIN-CONTAINING PROTEIN"/>
    <property type="match status" value="1"/>
</dbReference>
<dbReference type="EMBL" id="JXXN02000473">
    <property type="protein sequence ID" value="THD27274.1"/>
    <property type="molecule type" value="Genomic_DNA"/>
</dbReference>
<evidence type="ECO:0000256" key="4">
    <source>
        <dbReference type="ARBA" id="ARBA00031123"/>
    </source>
</evidence>
<evidence type="ECO:0000256" key="5">
    <source>
        <dbReference type="SAM" id="SignalP"/>
    </source>
</evidence>
<feature type="signal peptide" evidence="5">
    <location>
        <begin position="1"/>
        <end position="25"/>
    </location>
</feature>
<evidence type="ECO:0000313" key="8">
    <source>
        <dbReference type="Proteomes" id="UP000230066"/>
    </source>
</evidence>
<sequence>MFHAFLYSVAHRILVLLFWMSLARWSPALKGLTLINGCHSTSDFCCSRKSDFHRITGIDKSQYDPGLKDTRAISEKIRGVAFQSFRPTEHHSGRNHELRACLTPMAVPDQLLGIDETVRRLTELINAALKDVASPERELSHLCMALSGVDEGETTRDLLAALKAVKPELAKTIDVCNDAIGTYLTVTNEPALVLISGTGSICSYIRKDLSCVRIGGYGHLLGDGGSDFVHSLVAYWIAHQTILKFLEIEEGLIEWNYGVENVRRIIYKHFRVENSKGLLFNFYNNFDKSHIARLCEHIVQEAQNKDDLCLEILHGAGVQLGRHVIAALRHVTKEIPPSTNTILVICCGKVFLSWDLLRSGFCAVLRESAPRLNWSGRLSLVRLCLSAGYGAARLAARLNTTFNLPVPLDSSKLLDCIDLRTM</sequence>
<dbReference type="InterPro" id="IPR039758">
    <property type="entry name" value="NAGK-like"/>
</dbReference>
<evidence type="ECO:0000256" key="1">
    <source>
        <dbReference type="ARBA" id="ARBA00006198"/>
    </source>
</evidence>
<keyword evidence="7" id="KW-0418">Kinase</keyword>
<dbReference type="PANTHER" id="PTHR12862:SF0">
    <property type="entry name" value="N-ACETYL-D-GLUCOSAMINE KINASE"/>
    <property type="match status" value="1"/>
</dbReference>
<evidence type="ECO:0000256" key="3">
    <source>
        <dbReference type="ARBA" id="ARBA00014974"/>
    </source>
</evidence>
<dbReference type="Pfam" id="PF01869">
    <property type="entry name" value="BcrAD_BadFG"/>
    <property type="match status" value="1"/>
</dbReference>
<feature type="chain" id="PRO_5020027497" description="N-acetyl-D-glucosamine kinase" evidence="5">
    <location>
        <begin position="26"/>
        <end position="422"/>
    </location>
</feature>
<dbReference type="Gene3D" id="3.30.420.40">
    <property type="match status" value="1"/>
</dbReference>
<keyword evidence="5" id="KW-0732">Signal</keyword>
<feature type="domain" description="ATPase BadF/BadG/BcrA/BcrD type" evidence="6">
    <location>
        <begin position="114"/>
        <end position="353"/>
    </location>
</feature>
<reference evidence="7" key="1">
    <citation type="submission" date="2019-03" db="EMBL/GenBank/DDBJ databases">
        <title>Improved annotation for the trematode Fasciola hepatica.</title>
        <authorList>
            <person name="Choi Y.-J."/>
            <person name="Martin J."/>
            <person name="Mitreva M."/>
        </authorList>
    </citation>
    <scope>NUCLEOTIDE SEQUENCE [LARGE SCALE GENOMIC DNA]</scope>
</reference>
<evidence type="ECO:0000313" key="7">
    <source>
        <dbReference type="EMBL" id="THD27274.1"/>
    </source>
</evidence>
<organism evidence="7 8">
    <name type="scientific">Fasciola hepatica</name>
    <name type="common">Liver fluke</name>
    <dbReference type="NCBI Taxonomy" id="6192"/>
    <lineage>
        <taxon>Eukaryota</taxon>
        <taxon>Metazoa</taxon>
        <taxon>Spiralia</taxon>
        <taxon>Lophotrochozoa</taxon>
        <taxon>Platyhelminthes</taxon>
        <taxon>Trematoda</taxon>
        <taxon>Digenea</taxon>
        <taxon>Plagiorchiida</taxon>
        <taxon>Echinostomata</taxon>
        <taxon>Echinostomatoidea</taxon>
        <taxon>Fasciolidae</taxon>
        <taxon>Fasciola</taxon>
    </lineage>
</organism>
<dbReference type="GO" id="GO:0045127">
    <property type="term" value="F:N-acetylglucosamine kinase activity"/>
    <property type="evidence" value="ECO:0007669"/>
    <property type="project" value="UniProtKB-EC"/>
</dbReference>
<accession>A0A4E0RNK3</accession>
<keyword evidence="8" id="KW-1185">Reference proteome</keyword>
<dbReference type="Proteomes" id="UP000230066">
    <property type="component" value="Unassembled WGS sequence"/>
</dbReference>
<evidence type="ECO:0000259" key="6">
    <source>
        <dbReference type="Pfam" id="PF01869"/>
    </source>
</evidence>
<comment type="caution">
    <text evidence="7">The sequence shown here is derived from an EMBL/GenBank/DDBJ whole genome shotgun (WGS) entry which is preliminary data.</text>
</comment>
<dbReference type="AlphaFoldDB" id="A0A4E0RNK3"/>